<dbReference type="AlphaFoldDB" id="A0A0F9MFC4"/>
<accession>A0A0F9MFC4</accession>
<name>A0A0F9MFC4_9ZZZZ</name>
<organism evidence="1">
    <name type="scientific">marine sediment metagenome</name>
    <dbReference type="NCBI Taxonomy" id="412755"/>
    <lineage>
        <taxon>unclassified sequences</taxon>
        <taxon>metagenomes</taxon>
        <taxon>ecological metagenomes</taxon>
    </lineage>
</organism>
<sequence length="128" mass="14550">MKLLLLVALFSLTCASGGSTLHVQGTGGDAARVEVRVENNNWSEARVYFLPGSGLTGRRRIATVTGNMEETVFLRPISSTFRFYVTFLAERSGWVSEEWNDQLYTCFKIVIHNYLDHSYVIPCPRRER</sequence>
<protein>
    <submittedName>
        <fullName evidence="1">Uncharacterized protein</fullName>
    </submittedName>
</protein>
<dbReference type="EMBL" id="LAZR01010280">
    <property type="protein sequence ID" value="KKM67822.1"/>
    <property type="molecule type" value="Genomic_DNA"/>
</dbReference>
<comment type="caution">
    <text evidence="1">The sequence shown here is derived from an EMBL/GenBank/DDBJ whole genome shotgun (WGS) entry which is preliminary data.</text>
</comment>
<gene>
    <name evidence="1" type="ORF">LCGC14_1467170</name>
</gene>
<evidence type="ECO:0000313" key="1">
    <source>
        <dbReference type="EMBL" id="KKM67822.1"/>
    </source>
</evidence>
<reference evidence="1" key="1">
    <citation type="journal article" date="2015" name="Nature">
        <title>Complex archaea that bridge the gap between prokaryotes and eukaryotes.</title>
        <authorList>
            <person name="Spang A."/>
            <person name="Saw J.H."/>
            <person name="Jorgensen S.L."/>
            <person name="Zaremba-Niedzwiedzka K."/>
            <person name="Martijn J."/>
            <person name="Lind A.E."/>
            <person name="van Eijk R."/>
            <person name="Schleper C."/>
            <person name="Guy L."/>
            <person name="Ettema T.J."/>
        </authorList>
    </citation>
    <scope>NUCLEOTIDE SEQUENCE</scope>
</reference>
<proteinExistence type="predicted"/>